<feature type="compositionally biased region" description="Basic and acidic residues" evidence="1">
    <location>
        <begin position="12"/>
        <end position="58"/>
    </location>
</feature>
<dbReference type="RefSeq" id="WP_224829000.1">
    <property type="nucleotide sequence ID" value="NZ_JAIVEF010000016.1"/>
</dbReference>
<name>A0ABD5QAB3_9EURY</name>
<proteinExistence type="predicted"/>
<reference evidence="2 3" key="1">
    <citation type="journal article" date="2019" name="Int. J. Syst. Evol. Microbiol.">
        <title>The Global Catalogue of Microorganisms (GCM) 10K type strain sequencing project: providing services to taxonomists for standard genome sequencing and annotation.</title>
        <authorList>
            <consortium name="The Broad Institute Genomics Platform"/>
            <consortium name="The Broad Institute Genome Sequencing Center for Infectious Disease"/>
            <person name="Wu L."/>
            <person name="Ma J."/>
        </authorList>
    </citation>
    <scope>NUCLEOTIDE SEQUENCE [LARGE SCALE GENOMIC DNA]</scope>
    <source>
        <strain evidence="2 3">CGMCC 1.15824</strain>
    </source>
</reference>
<accession>A0ABD5QAB3</accession>
<evidence type="ECO:0000313" key="3">
    <source>
        <dbReference type="Proteomes" id="UP001595925"/>
    </source>
</evidence>
<sequence length="67" mass="7715">MTPIGALRGSPRSRDRVDLLLKDRDALSEKDNKPREDERRECAEGAPRKRRDEQERELPQAIPMTGT</sequence>
<dbReference type="EMBL" id="JBHSJG010000007">
    <property type="protein sequence ID" value="MFC4986693.1"/>
    <property type="molecule type" value="Genomic_DNA"/>
</dbReference>
<evidence type="ECO:0000313" key="2">
    <source>
        <dbReference type="EMBL" id="MFC4986693.1"/>
    </source>
</evidence>
<organism evidence="2 3">
    <name type="scientific">Saliphagus infecundisoli</name>
    <dbReference type="NCBI Taxonomy" id="1849069"/>
    <lineage>
        <taxon>Archaea</taxon>
        <taxon>Methanobacteriati</taxon>
        <taxon>Methanobacteriota</taxon>
        <taxon>Stenosarchaea group</taxon>
        <taxon>Halobacteria</taxon>
        <taxon>Halobacteriales</taxon>
        <taxon>Natrialbaceae</taxon>
        <taxon>Saliphagus</taxon>
    </lineage>
</organism>
<dbReference type="AlphaFoldDB" id="A0ABD5QAB3"/>
<dbReference type="Proteomes" id="UP001595925">
    <property type="component" value="Unassembled WGS sequence"/>
</dbReference>
<keyword evidence="3" id="KW-1185">Reference proteome</keyword>
<gene>
    <name evidence="2" type="ORF">ACFPFO_02650</name>
</gene>
<protein>
    <submittedName>
        <fullName evidence="2">Uncharacterized protein</fullName>
    </submittedName>
</protein>
<comment type="caution">
    <text evidence="2">The sequence shown here is derived from an EMBL/GenBank/DDBJ whole genome shotgun (WGS) entry which is preliminary data.</text>
</comment>
<evidence type="ECO:0000256" key="1">
    <source>
        <dbReference type="SAM" id="MobiDB-lite"/>
    </source>
</evidence>
<feature type="region of interest" description="Disordered" evidence="1">
    <location>
        <begin position="1"/>
        <end position="67"/>
    </location>
</feature>